<evidence type="ECO:0000313" key="1">
    <source>
        <dbReference type="EMBL" id="CUH92959.1"/>
    </source>
</evidence>
<gene>
    <name evidence="1" type="ORF">SD1D_1413</name>
</gene>
<dbReference type="Proteomes" id="UP000196053">
    <property type="component" value="Chromosome I"/>
</dbReference>
<sequence length="81" mass="9051">MNIKKRISIIYGSIILGTAFLFCSCSSKSTVKKDDNIENVESEIISDEADKSEATDNIAPEHVYSQDELLAANFQMKYQLS</sequence>
<dbReference type="RefSeq" id="WP_058258278.1">
    <property type="nucleotide sequence ID" value="NZ_LN879430.1"/>
</dbReference>
<dbReference type="AlphaFoldDB" id="A0A0K8J6E1"/>
<name>A0A0K8J6E1_9FIRM</name>
<protein>
    <submittedName>
        <fullName evidence="1">Uncharacterized protein</fullName>
    </submittedName>
</protein>
<evidence type="ECO:0000313" key="2">
    <source>
        <dbReference type="Proteomes" id="UP000196053"/>
    </source>
</evidence>
<dbReference type="EMBL" id="LN879430">
    <property type="protein sequence ID" value="CUH92959.1"/>
    <property type="molecule type" value="Genomic_DNA"/>
</dbReference>
<dbReference type="KEGG" id="hsd:SD1D_1413"/>
<organism evidence="1 2">
    <name type="scientific">Herbinix luporum</name>
    <dbReference type="NCBI Taxonomy" id="1679721"/>
    <lineage>
        <taxon>Bacteria</taxon>
        <taxon>Bacillati</taxon>
        <taxon>Bacillota</taxon>
        <taxon>Clostridia</taxon>
        <taxon>Lachnospirales</taxon>
        <taxon>Lachnospiraceae</taxon>
        <taxon>Herbinix</taxon>
    </lineage>
</organism>
<accession>A0A0K8J6E1</accession>
<reference evidence="2" key="1">
    <citation type="submission" date="2015-09" db="EMBL/GenBank/DDBJ databases">
        <authorList>
            <person name="Wibberg D."/>
        </authorList>
    </citation>
    <scope>NUCLEOTIDE SEQUENCE [LARGE SCALE GENOMIC DNA]</scope>
    <source>
        <strain evidence="2">SD1D</strain>
    </source>
</reference>
<proteinExistence type="predicted"/>
<keyword evidence="2" id="KW-1185">Reference proteome</keyword>
<dbReference type="PROSITE" id="PS51257">
    <property type="entry name" value="PROKAR_LIPOPROTEIN"/>
    <property type="match status" value="1"/>
</dbReference>
<dbReference type="OrthoDB" id="9885535at2"/>